<feature type="compositionally biased region" description="Polar residues" evidence="1">
    <location>
        <begin position="253"/>
        <end position="286"/>
    </location>
</feature>
<dbReference type="AlphaFoldDB" id="A0A7D5VVM9"/>
<reference evidence="3 4" key="1">
    <citation type="journal article" date="2009" name="Mikrobiologiia">
        <title>[Phenanthren biodegradation and interaction of Pseudomonas putida BS3701 and Burkholderia sp.BS3702 in plant rhizosphere].</title>
        <authorList>
            <person name="Ovchinnikova A.A."/>
            <person name="Vetrova A.A."/>
            <person name="Filonov A.E."/>
            <person name="Boronin A.M."/>
        </authorList>
    </citation>
    <scope>NUCLEOTIDE SEQUENCE [LARGE SCALE GENOMIC DNA]</scope>
    <source>
        <strain evidence="3 4">BS3701</strain>
    </source>
</reference>
<dbReference type="EMBL" id="CP059052">
    <property type="protein sequence ID" value="QLJ12749.1"/>
    <property type="molecule type" value="Genomic_DNA"/>
</dbReference>
<feature type="domain" description="Baseplate structural protein Gp10 C-terminal" evidence="2">
    <location>
        <begin position="177"/>
        <end position="312"/>
    </location>
</feature>
<evidence type="ECO:0000259" key="2">
    <source>
        <dbReference type="Pfam" id="PF21939"/>
    </source>
</evidence>
<accession>A0A7D5VVM9</accession>
<proteinExistence type="predicted"/>
<organism evidence="3 4">
    <name type="scientific">Pseudomonas putida</name>
    <name type="common">Arthrobacter siderocapsulatus</name>
    <dbReference type="NCBI Taxonomy" id="303"/>
    <lineage>
        <taxon>Bacteria</taxon>
        <taxon>Pseudomonadati</taxon>
        <taxon>Pseudomonadota</taxon>
        <taxon>Gammaproteobacteria</taxon>
        <taxon>Pseudomonadales</taxon>
        <taxon>Pseudomonadaceae</taxon>
        <taxon>Pseudomonas</taxon>
    </lineage>
</organism>
<dbReference type="Pfam" id="PF21939">
    <property type="entry name" value="Gp10_C"/>
    <property type="match status" value="1"/>
</dbReference>
<feature type="region of interest" description="Disordered" evidence="1">
    <location>
        <begin position="252"/>
        <end position="296"/>
    </location>
</feature>
<name>A0A7D5VVM9_PSEPU</name>
<gene>
    <name evidence="3" type="ORF">H0H12_20160</name>
</gene>
<dbReference type="InterPro" id="IPR053827">
    <property type="entry name" value="Gp10_C"/>
</dbReference>
<sequence length="313" mass="32243">MERISAFTDLCTVAGLFRYGTQAGGVPATPVKAEWLNMIQEELVSIVAAAGIQLDEDDKAQVLKAIRWLISDAGSAFVKRTGDEVSGLLKVSGGIRAPKGLPTGGNASVQGYAFGADGDTGLFTVGGTGSDSSDVVLLVDGVELLRLKKSNGSVVLSGNLVLNANKTTFNTGNTAEMLALVYPVGSVYMNMSSNQNPAVLFGFGAWEPLAPGRVLLGAGSGTDSRGETKAFTAGSTGGEFSHQLTVAEIPAHSHTTPQGTTVPASGGSYQYASGDDVTTSTMSNPPLSGEAGGGQAHNNMQPYLVAYMWERTA</sequence>
<dbReference type="Proteomes" id="UP000510934">
    <property type="component" value="Chromosome"/>
</dbReference>
<evidence type="ECO:0000313" key="3">
    <source>
        <dbReference type="EMBL" id="QLJ12749.1"/>
    </source>
</evidence>
<evidence type="ECO:0000313" key="4">
    <source>
        <dbReference type="Proteomes" id="UP000510934"/>
    </source>
</evidence>
<evidence type="ECO:0000256" key="1">
    <source>
        <dbReference type="SAM" id="MobiDB-lite"/>
    </source>
</evidence>
<dbReference type="RefSeq" id="WP_180688571.1">
    <property type="nucleotide sequence ID" value="NZ_CP059052.1"/>
</dbReference>
<protein>
    <recommendedName>
        <fullName evidence="2">Baseplate structural protein Gp10 C-terminal domain-containing protein</fullName>
    </recommendedName>
</protein>
<dbReference type="SUPFAM" id="SSF88874">
    <property type="entry name" value="Receptor-binding domain of short tail fibre protein gp12"/>
    <property type="match status" value="1"/>
</dbReference>